<organism evidence="1 2">
    <name type="scientific">Sulfitobacter marinus</name>
    <dbReference type="NCBI Taxonomy" id="394264"/>
    <lineage>
        <taxon>Bacteria</taxon>
        <taxon>Pseudomonadati</taxon>
        <taxon>Pseudomonadota</taxon>
        <taxon>Alphaproteobacteria</taxon>
        <taxon>Rhodobacterales</taxon>
        <taxon>Roseobacteraceae</taxon>
        <taxon>Sulfitobacter</taxon>
    </lineage>
</organism>
<dbReference type="InterPro" id="IPR010845">
    <property type="entry name" value="FlaF"/>
</dbReference>
<dbReference type="AlphaFoldDB" id="A0A1I6V592"/>
<sequence length="135" mass="14667">MSLAAYKKTIRESETPRQIERRILSRVTHDLAEKGKAFDASDSPADRLAILSEGLRDSLYENQRFWSTLRHDLAEPENTMPAALKASLISLALWVDRQTSGLMAGQGSVAGLVEINTNIVAGLSGQAATTAVQEV</sequence>
<keyword evidence="1" id="KW-0282">Flagellum</keyword>
<accession>A0A1I6V592</accession>
<keyword evidence="1" id="KW-0966">Cell projection</keyword>
<gene>
    <name evidence="1" type="ORF">SAMN04488040_3097</name>
</gene>
<dbReference type="EMBL" id="FPAJ01000005">
    <property type="protein sequence ID" value="SFT08824.1"/>
    <property type="molecule type" value="Genomic_DNA"/>
</dbReference>
<dbReference type="STRING" id="394264.SAMN04488040_3097"/>
<proteinExistence type="predicted"/>
<dbReference type="Pfam" id="PF07309">
    <property type="entry name" value="FlaF"/>
    <property type="match status" value="1"/>
</dbReference>
<protein>
    <submittedName>
        <fullName evidence="1">Flagellar protein FlaF</fullName>
    </submittedName>
</protein>
<keyword evidence="2" id="KW-1185">Reference proteome</keyword>
<reference evidence="2" key="1">
    <citation type="submission" date="2016-10" db="EMBL/GenBank/DDBJ databases">
        <authorList>
            <person name="Varghese N."/>
            <person name="Submissions S."/>
        </authorList>
    </citation>
    <scope>NUCLEOTIDE SEQUENCE [LARGE SCALE GENOMIC DNA]</scope>
    <source>
        <strain evidence="2">DSM 23422</strain>
    </source>
</reference>
<dbReference type="NCBIfam" id="NF009435">
    <property type="entry name" value="PRK12794.1"/>
    <property type="match status" value="1"/>
</dbReference>
<evidence type="ECO:0000313" key="1">
    <source>
        <dbReference type="EMBL" id="SFT08824.1"/>
    </source>
</evidence>
<dbReference type="GO" id="GO:0044781">
    <property type="term" value="P:bacterial-type flagellum organization"/>
    <property type="evidence" value="ECO:0007669"/>
    <property type="project" value="InterPro"/>
</dbReference>
<name>A0A1I6V592_9RHOB</name>
<keyword evidence="1" id="KW-0969">Cilium</keyword>
<dbReference type="Proteomes" id="UP000199239">
    <property type="component" value="Unassembled WGS sequence"/>
</dbReference>
<dbReference type="OrthoDB" id="9808944at2"/>
<evidence type="ECO:0000313" key="2">
    <source>
        <dbReference type="Proteomes" id="UP000199239"/>
    </source>
</evidence>
<dbReference type="RefSeq" id="WP_093917280.1">
    <property type="nucleotide sequence ID" value="NZ_FPAJ01000005.1"/>
</dbReference>